<feature type="signal peptide" evidence="1">
    <location>
        <begin position="1"/>
        <end position="31"/>
    </location>
</feature>
<dbReference type="GO" id="GO:0000272">
    <property type="term" value="P:polysaccharide catabolic process"/>
    <property type="evidence" value="ECO:0007669"/>
    <property type="project" value="InterPro"/>
</dbReference>
<accession>A0A2U8DWE7</accession>
<dbReference type="AlphaFoldDB" id="A0A2U8DWE7"/>
<dbReference type="RefSeq" id="WP_052037700.1">
    <property type="nucleotide sequence ID" value="NZ_CP020953.1"/>
</dbReference>
<dbReference type="OrthoDB" id="1738626at2"/>
<evidence type="ECO:0000313" key="3">
    <source>
        <dbReference type="EMBL" id="AWI06564.1"/>
    </source>
</evidence>
<evidence type="ECO:0000313" key="4">
    <source>
        <dbReference type="Proteomes" id="UP000244910"/>
    </source>
</evidence>
<dbReference type="Proteomes" id="UP000244910">
    <property type="component" value="Chromosome"/>
</dbReference>
<name>A0A2U8DWE7_9CLOT</name>
<dbReference type="SUPFAM" id="SSF49384">
    <property type="entry name" value="Carbohydrate-binding domain"/>
    <property type="match status" value="1"/>
</dbReference>
<dbReference type="GO" id="GO:0030246">
    <property type="term" value="F:carbohydrate binding"/>
    <property type="evidence" value="ECO:0007669"/>
    <property type="project" value="InterPro"/>
</dbReference>
<dbReference type="CDD" id="cd08547">
    <property type="entry name" value="Type_II_cohesin"/>
    <property type="match status" value="1"/>
</dbReference>
<feature type="chain" id="PRO_5016019832" description="Cohesin domain-containing protein" evidence="1">
    <location>
        <begin position="32"/>
        <end position="373"/>
    </location>
</feature>
<keyword evidence="4" id="KW-1185">Reference proteome</keyword>
<dbReference type="Pfam" id="PF00963">
    <property type="entry name" value="Cohesin"/>
    <property type="match status" value="1"/>
</dbReference>
<sequence>MKNFKNFIGKVALVFCMALIVGVLGSESVFAANVGDQLNSPEAGWKRYGAEDKNFQYSFPPVWYGNKAFSDGTNKLLSVSFNFKGTKLRIIGYSGGDRSSDLSCIIDGKEEKFNQATVSQDNSLNYSKEGLENREHSVKIKTNVPGSYTGLNLTAIDIDVSGELKPYNENIQPSTLQIILNVEPEKNKIRLNETVSANLTIDNIKDIAAEDVRIKYDNSKLQFLGATEVDGIKLVKNDAKDGELRLILASKGSSNVVEAKKSLLKLNFKGIAAGDALVDVTKGRVSDGITMEKDLTDDQCGQATITIDNEALTDVNKDGQFTLLDLAIDGRHYSEDPATLTQYNTDIVVNKAIDDDDLTKIGEYMLANPNYKF</sequence>
<evidence type="ECO:0000259" key="2">
    <source>
        <dbReference type="Pfam" id="PF00963"/>
    </source>
</evidence>
<dbReference type="InterPro" id="IPR002102">
    <property type="entry name" value="Cohesin_dom"/>
</dbReference>
<proteinExistence type="predicted"/>
<evidence type="ECO:0000256" key="1">
    <source>
        <dbReference type="SAM" id="SignalP"/>
    </source>
</evidence>
<dbReference type="Gene3D" id="2.60.120.260">
    <property type="entry name" value="Galactose-binding domain-like"/>
    <property type="match status" value="1"/>
</dbReference>
<organism evidence="3 4">
    <name type="scientific">Clostridium drakei</name>
    <dbReference type="NCBI Taxonomy" id="332101"/>
    <lineage>
        <taxon>Bacteria</taxon>
        <taxon>Bacillati</taxon>
        <taxon>Bacillota</taxon>
        <taxon>Clostridia</taxon>
        <taxon>Eubacteriales</taxon>
        <taxon>Clostridiaceae</taxon>
        <taxon>Clostridium</taxon>
    </lineage>
</organism>
<dbReference type="Gene3D" id="2.60.40.680">
    <property type="match status" value="1"/>
</dbReference>
<reference evidence="4" key="1">
    <citation type="submission" date="2017-04" db="EMBL/GenBank/DDBJ databases">
        <authorList>
            <person name="Song Y."/>
            <person name="Cho B.-K."/>
        </authorList>
    </citation>
    <scope>NUCLEOTIDE SEQUENCE [LARGE SCALE GENOMIC DNA]</scope>
    <source>
        <strain evidence="4">SL1</strain>
    </source>
</reference>
<feature type="domain" description="Cohesin" evidence="2">
    <location>
        <begin position="185"/>
        <end position="272"/>
    </location>
</feature>
<dbReference type="EMBL" id="CP020953">
    <property type="protein sequence ID" value="AWI06564.1"/>
    <property type="molecule type" value="Genomic_DNA"/>
</dbReference>
<gene>
    <name evidence="3" type="ORF">B9W14_19375</name>
</gene>
<dbReference type="InterPro" id="IPR008965">
    <property type="entry name" value="CBM2/CBM3_carb-bd_dom_sf"/>
</dbReference>
<dbReference type="KEGG" id="cdrk:B9W14_19375"/>
<keyword evidence="1" id="KW-0732">Signal</keyword>
<protein>
    <recommendedName>
        <fullName evidence="2">Cohesin domain-containing protein</fullName>
    </recommendedName>
</protein>